<dbReference type="InterPro" id="IPR025114">
    <property type="entry name" value="D27-like_C"/>
</dbReference>
<dbReference type="OrthoDB" id="416096at2759"/>
<proteinExistence type="predicted"/>
<evidence type="ECO:0000259" key="1">
    <source>
        <dbReference type="Pfam" id="PF13225"/>
    </source>
</evidence>
<sequence>MVASLVHQCISPVSARVDRRDIQKLRHYPFITCVLTKPKMNTETSTLDSKKVYKDNWFDLLAINHISKNLQASTGFRSSKGGYDGFVEAATMATKLFSPTEQQKIVNQTLDMAFPRPILNMIRTLMPQSRLTREFFAVFTTIFFAWLVGPCEVKESEFEGAKEKNVVHIKKCRFLEETNCVGMCTNLCKMPSQAFIQESLGMPSTMVPNFEDMSCEMIFGQQPPPPSSDPAFTQPCYKQCKATQRHQKNCTSS</sequence>
<dbReference type="Gramene" id="OE9A092914T1">
    <property type="protein sequence ID" value="OE9A092914C1"/>
    <property type="gene ID" value="OE9A092914"/>
</dbReference>
<dbReference type="GO" id="GO:0005506">
    <property type="term" value="F:iron ion binding"/>
    <property type="evidence" value="ECO:0007669"/>
    <property type="project" value="InterPro"/>
</dbReference>
<dbReference type="PANTHER" id="PTHR33591">
    <property type="entry name" value="BETA-CAROTENE ISOMERASE D27"/>
    <property type="match status" value="1"/>
</dbReference>
<dbReference type="InterPro" id="IPR038938">
    <property type="entry name" value="D27-like"/>
</dbReference>
<keyword evidence="3" id="KW-1185">Reference proteome</keyword>
<dbReference type="EMBL" id="CACTIH010009094">
    <property type="protein sequence ID" value="CAA3023721.1"/>
    <property type="molecule type" value="Genomic_DNA"/>
</dbReference>
<evidence type="ECO:0000313" key="2">
    <source>
        <dbReference type="EMBL" id="CAA3023721.1"/>
    </source>
</evidence>
<dbReference type="PANTHER" id="PTHR33591:SF1">
    <property type="entry name" value="BETA-CAROTENE ISOMERASE D27, CHLOROPLASTIC"/>
    <property type="match status" value="1"/>
</dbReference>
<accession>A0A8S0V1P2</accession>
<protein>
    <recommendedName>
        <fullName evidence="1">Beta-carotene isomerase D27-like C-terminal domain-containing protein</fullName>
    </recommendedName>
</protein>
<gene>
    <name evidence="2" type="ORF">OLEA9_A092914</name>
</gene>
<dbReference type="Pfam" id="PF13225">
    <property type="entry name" value="D27-like_C"/>
    <property type="match status" value="1"/>
</dbReference>
<evidence type="ECO:0000313" key="3">
    <source>
        <dbReference type="Proteomes" id="UP000594638"/>
    </source>
</evidence>
<comment type="caution">
    <text evidence="2">The sequence shown here is derived from an EMBL/GenBank/DDBJ whole genome shotgun (WGS) entry which is preliminary data.</text>
</comment>
<organism evidence="2 3">
    <name type="scientific">Olea europaea subsp. europaea</name>
    <dbReference type="NCBI Taxonomy" id="158383"/>
    <lineage>
        <taxon>Eukaryota</taxon>
        <taxon>Viridiplantae</taxon>
        <taxon>Streptophyta</taxon>
        <taxon>Embryophyta</taxon>
        <taxon>Tracheophyta</taxon>
        <taxon>Spermatophyta</taxon>
        <taxon>Magnoliopsida</taxon>
        <taxon>eudicotyledons</taxon>
        <taxon>Gunneridae</taxon>
        <taxon>Pentapetalae</taxon>
        <taxon>asterids</taxon>
        <taxon>lamiids</taxon>
        <taxon>Lamiales</taxon>
        <taxon>Oleaceae</taxon>
        <taxon>Oleeae</taxon>
        <taxon>Olea</taxon>
    </lineage>
</organism>
<dbReference type="Proteomes" id="UP000594638">
    <property type="component" value="Unassembled WGS sequence"/>
</dbReference>
<feature type="domain" description="Beta-carotene isomerase D27-like C-terminal" evidence="1">
    <location>
        <begin position="146"/>
        <end position="226"/>
    </location>
</feature>
<dbReference type="AlphaFoldDB" id="A0A8S0V1P2"/>
<dbReference type="GO" id="GO:0009536">
    <property type="term" value="C:plastid"/>
    <property type="evidence" value="ECO:0007669"/>
    <property type="project" value="TreeGrafter"/>
</dbReference>
<dbReference type="GO" id="GO:1901601">
    <property type="term" value="P:strigolactone biosynthetic process"/>
    <property type="evidence" value="ECO:0007669"/>
    <property type="project" value="TreeGrafter"/>
</dbReference>
<reference evidence="2 3" key="1">
    <citation type="submission" date="2019-12" db="EMBL/GenBank/DDBJ databases">
        <authorList>
            <person name="Alioto T."/>
            <person name="Alioto T."/>
            <person name="Gomez Garrido J."/>
        </authorList>
    </citation>
    <scope>NUCLEOTIDE SEQUENCE [LARGE SCALE GENOMIC DNA]</scope>
</reference>
<dbReference type="GO" id="GO:0016859">
    <property type="term" value="F:cis-trans isomerase activity"/>
    <property type="evidence" value="ECO:0007669"/>
    <property type="project" value="TreeGrafter"/>
</dbReference>
<name>A0A8S0V1P2_OLEEU</name>